<gene>
    <name evidence="2" type="ORF">P691DRAFT_225234</name>
</gene>
<feature type="region of interest" description="Disordered" evidence="1">
    <location>
        <begin position="25"/>
        <end position="57"/>
    </location>
</feature>
<proteinExistence type="predicted"/>
<evidence type="ECO:0000313" key="2">
    <source>
        <dbReference type="EMBL" id="KAF9446136.1"/>
    </source>
</evidence>
<sequence>MSVPSLSISTASAILNEQSDIVIEHESFSTSSSTRPCSPSSESSTGGLDGELDFDQDIDSDDSFSPNLKFSFEDWHTPFNTPCQVEFDEEDGAQVVLIPSSSPFFNAPTIPQINQTFSASFKSQSSHQSLGLDCSAPSVCPTLSSKFDLLHSHSPLSQSPAYGLHLHAQSTAETVIVVDSESVLDDSLFPRSIHLIRSAVDKTIPDFPEDSGLASAI</sequence>
<evidence type="ECO:0000256" key="1">
    <source>
        <dbReference type="SAM" id="MobiDB-lite"/>
    </source>
</evidence>
<keyword evidence="3" id="KW-1185">Reference proteome</keyword>
<dbReference type="AlphaFoldDB" id="A0A9P6BZD4"/>
<organism evidence="2 3">
    <name type="scientific">Macrolepiota fuliginosa MF-IS2</name>
    <dbReference type="NCBI Taxonomy" id="1400762"/>
    <lineage>
        <taxon>Eukaryota</taxon>
        <taxon>Fungi</taxon>
        <taxon>Dikarya</taxon>
        <taxon>Basidiomycota</taxon>
        <taxon>Agaricomycotina</taxon>
        <taxon>Agaricomycetes</taxon>
        <taxon>Agaricomycetidae</taxon>
        <taxon>Agaricales</taxon>
        <taxon>Agaricineae</taxon>
        <taxon>Agaricaceae</taxon>
        <taxon>Macrolepiota</taxon>
    </lineage>
</organism>
<evidence type="ECO:0000313" key="3">
    <source>
        <dbReference type="Proteomes" id="UP000807342"/>
    </source>
</evidence>
<dbReference type="Proteomes" id="UP000807342">
    <property type="component" value="Unassembled WGS sequence"/>
</dbReference>
<comment type="caution">
    <text evidence="2">The sequence shown here is derived from an EMBL/GenBank/DDBJ whole genome shotgun (WGS) entry which is preliminary data.</text>
</comment>
<name>A0A9P6BZD4_9AGAR</name>
<dbReference type="OrthoDB" id="10553168at2759"/>
<protein>
    <submittedName>
        <fullName evidence="2">Uncharacterized protein</fullName>
    </submittedName>
</protein>
<reference evidence="2" key="1">
    <citation type="submission" date="2020-11" db="EMBL/GenBank/DDBJ databases">
        <authorList>
            <consortium name="DOE Joint Genome Institute"/>
            <person name="Ahrendt S."/>
            <person name="Riley R."/>
            <person name="Andreopoulos W."/>
            <person name="Labutti K."/>
            <person name="Pangilinan J."/>
            <person name="Ruiz-Duenas F.J."/>
            <person name="Barrasa J.M."/>
            <person name="Sanchez-Garcia M."/>
            <person name="Camarero S."/>
            <person name="Miyauchi S."/>
            <person name="Serrano A."/>
            <person name="Linde D."/>
            <person name="Babiker R."/>
            <person name="Drula E."/>
            <person name="Ayuso-Fernandez I."/>
            <person name="Pacheco R."/>
            <person name="Padilla G."/>
            <person name="Ferreira P."/>
            <person name="Barriuso J."/>
            <person name="Kellner H."/>
            <person name="Castanera R."/>
            <person name="Alfaro M."/>
            <person name="Ramirez L."/>
            <person name="Pisabarro A.G."/>
            <person name="Kuo A."/>
            <person name="Tritt A."/>
            <person name="Lipzen A."/>
            <person name="He G."/>
            <person name="Yan M."/>
            <person name="Ng V."/>
            <person name="Cullen D."/>
            <person name="Martin F."/>
            <person name="Rosso M.-N."/>
            <person name="Henrissat B."/>
            <person name="Hibbett D."/>
            <person name="Martinez A.T."/>
            <person name="Grigoriev I.V."/>
        </authorList>
    </citation>
    <scope>NUCLEOTIDE SEQUENCE</scope>
    <source>
        <strain evidence="2">MF-IS2</strain>
    </source>
</reference>
<accession>A0A9P6BZD4</accession>
<feature type="compositionally biased region" description="Low complexity" evidence="1">
    <location>
        <begin position="28"/>
        <end position="45"/>
    </location>
</feature>
<dbReference type="EMBL" id="MU151261">
    <property type="protein sequence ID" value="KAF9446136.1"/>
    <property type="molecule type" value="Genomic_DNA"/>
</dbReference>